<dbReference type="Gene3D" id="1.20.120.450">
    <property type="entry name" value="dinb family like domain"/>
    <property type="match status" value="1"/>
</dbReference>
<dbReference type="InterPro" id="IPR034660">
    <property type="entry name" value="DinB/YfiT-like"/>
</dbReference>
<keyword evidence="4" id="KW-1185">Reference proteome</keyword>
<evidence type="ECO:0000256" key="1">
    <source>
        <dbReference type="ARBA" id="ARBA00008635"/>
    </source>
</evidence>
<organism evidence="3 4">
    <name type="scientific">Psychrobacter saeujeotis</name>
    <dbReference type="NCBI Taxonomy" id="3143436"/>
    <lineage>
        <taxon>Bacteria</taxon>
        <taxon>Pseudomonadati</taxon>
        <taxon>Pseudomonadota</taxon>
        <taxon>Gammaproteobacteria</taxon>
        <taxon>Moraxellales</taxon>
        <taxon>Moraxellaceae</taxon>
        <taxon>Psychrobacter</taxon>
    </lineage>
</organism>
<dbReference type="RefSeq" id="WP_299218430.1">
    <property type="nucleotide sequence ID" value="NZ_JBDGHN010000005.1"/>
</dbReference>
<protein>
    <submittedName>
        <fullName evidence="3">DinB family protein</fullName>
    </submittedName>
</protein>
<reference evidence="3 4" key="1">
    <citation type="submission" date="2024-05" db="EMBL/GenBank/DDBJ databases">
        <authorList>
            <person name="Kim H.-Y."/>
            <person name="Kim E."/>
            <person name="Cai Y."/>
            <person name="Yang S.-M."/>
            <person name="Lee W."/>
        </authorList>
    </citation>
    <scope>NUCLEOTIDE SEQUENCE [LARGE SCALE GENOMIC DNA]</scope>
    <source>
        <strain evidence="3 4">FBL11</strain>
    </source>
</reference>
<accession>A0ABU9X980</accession>
<comment type="similarity">
    <text evidence="1">Belongs to the DinB family.</text>
</comment>
<dbReference type="PANTHER" id="PTHR37302:SF1">
    <property type="entry name" value="PROTEIN DINB"/>
    <property type="match status" value="1"/>
</dbReference>
<dbReference type="InterPro" id="IPR007837">
    <property type="entry name" value="DinB"/>
</dbReference>
<dbReference type="SUPFAM" id="SSF109854">
    <property type="entry name" value="DinB/YfiT-like putative metalloenzymes"/>
    <property type="match status" value="1"/>
</dbReference>
<evidence type="ECO:0000256" key="2">
    <source>
        <dbReference type="ARBA" id="ARBA00022723"/>
    </source>
</evidence>
<gene>
    <name evidence="3" type="ORF">AAIR29_10025</name>
</gene>
<dbReference type="EMBL" id="JBDGHN010000005">
    <property type="protein sequence ID" value="MEN2751968.1"/>
    <property type="molecule type" value="Genomic_DNA"/>
</dbReference>
<comment type="caution">
    <text evidence="3">The sequence shown here is derived from an EMBL/GenBank/DDBJ whole genome shotgun (WGS) entry which is preliminary data.</text>
</comment>
<sequence>MIKPNFEIMASYNALMNKKICDSISITSDNILWENKKAFFGSILGTLNHLMVGDLIWLNRFDQHPSYPSGFNSLKPLKHFPLPTKLTQILYDDKQGFSRNRYALDQIIIRFIEESDESDYSKNLSYRNTNNDNLHKSFSMLLQHLFNHQTHHRGQVTTLLSQMNIDIGETDLLMLIPNIDDNKF</sequence>
<dbReference type="PANTHER" id="PTHR37302">
    <property type="entry name" value="SLR1116 PROTEIN"/>
    <property type="match status" value="1"/>
</dbReference>
<evidence type="ECO:0000313" key="3">
    <source>
        <dbReference type="EMBL" id="MEN2751968.1"/>
    </source>
</evidence>
<keyword evidence="2" id="KW-0479">Metal-binding</keyword>
<proteinExistence type="inferred from homology"/>
<name>A0ABU9X980_9GAMM</name>
<dbReference type="Proteomes" id="UP001461960">
    <property type="component" value="Unassembled WGS sequence"/>
</dbReference>
<dbReference type="Pfam" id="PF05163">
    <property type="entry name" value="DinB"/>
    <property type="match status" value="1"/>
</dbReference>
<evidence type="ECO:0000313" key="4">
    <source>
        <dbReference type="Proteomes" id="UP001461960"/>
    </source>
</evidence>